<sequence length="665" mass="68635">MAVQQSFRRGAVAAVSAVVALTAQAAQAAQLAEFQYSPQSSQLTFVLPDGVKPRYFLMAQPARIVLDIPDVQIGELPAEQQFAGAVKRVELSQVQPQLARVILEMSPDAVFARGQVSLQNVGDASPGNDRWVLQPLLAKPVKPVAQPVTPLVPETQPVLETPVPVAVPAPAISPTTLPARSALPPMELPAVTIPVEAPPTPSLDRVTRITAKPAPPVELPPGMEAVVGTPTLPPLPQTPVNDVAIASPAKPSAPAQMLPDLTPSTSPEVIAPPLASVPVARLPESSSTLTVPPPPPLLQASIVNRSVAVPTSPSNANSPAALVQPQPVMRPDLQASPQPLPLRQPIVSVPPLTSITRSSNDSVLPTSGLPPLPQTSNQSAVAGVTSTAMPPVAASVSVPTTTDDLPPLPTVSPRSGIRRTAMANVIFPSTTLPTTSTLFTPPPSTSTAVVVPQTRITPQPATGVVEFGQRLPGTAVALPATSRFAASATTSFPAGATIVALDNLTTGGVVVPAGTTIRLRYDQTEPLKLQSGQRQQSLLSLQSPIVDTQGRVIAAQGSLVLGEFATGKEGSQFTTQVLSLANRNLSLNAQSDLLKSTKRISNNNLLQNSGIGAVAGAILGGLNGSVLGGAAAGAAITYAVSPRETMLQPGQVVEVKLLRDFLSNR</sequence>
<comment type="caution">
    <text evidence="4">The sequence shown here is derived from an EMBL/GenBank/DDBJ whole genome shotgun (WGS) entry which is preliminary data.</text>
</comment>
<feature type="chain" id="PRO_5037733970" evidence="2">
    <location>
        <begin position="29"/>
        <end position="665"/>
    </location>
</feature>
<evidence type="ECO:0000259" key="3">
    <source>
        <dbReference type="Pfam" id="PF11741"/>
    </source>
</evidence>
<feature type="region of interest" description="Disordered" evidence="1">
    <location>
        <begin position="352"/>
        <end position="384"/>
    </location>
</feature>
<evidence type="ECO:0000313" key="4">
    <source>
        <dbReference type="EMBL" id="MBE9030246.1"/>
    </source>
</evidence>
<keyword evidence="2" id="KW-0732">Signal</keyword>
<evidence type="ECO:0000256" key="2">
    <source>
        <dbReference type="SAM" id="SignalP"/>
    </source>
</evidence>
<dbReference type="Proteomes" id="UP000625316">
    <property type="component" value="Unassembled WGS sequence"/>
</dbReference>
<feature type="compositionally biased region" description="Polar residues" evidence="1">
    <location>
        <begin position="374"/>
        <end position="384"/>
    </location>
</feature>
<dbReference type="Gene3D" id="2.60.40.3500">
    <property type="match status" value="1"/>
</dbReference>
<keyword evidence="5" id="KW-1185">Reference proteome</keyword>
<feature type="compositionally biased region" description="Polar residues" evidence="1">
    <location>
        <begin position="352"/>
        <end position="365"/>
    </location>
</feature>
<protein>
    <submittedName>
        <fullName evidence="4">AMIN domain-containing protein</fullName>
    </submittedName>
</protein>
<feature type="domain" description="AMIN" evidence="3">
    <location>
        <begin position="34"/>
        <end position="107"/>
    </location>
</feature>
<accession>A0A928VKH7</accession>
<feature type="region of interest" description="Disordered" evidence="1">
    <location>
        <begin position="396"/>
        <end position="415"/>
    </location>
</feature>
<gene>
    <name evidence="4" type="ORF">IQ266_10940</name>
</gene>
<proteinExistence type="predicted"/>
<organism evidence="4 5">
    <name type="scientific">Romeriopsis navalis LEGE 11480</name>
    <dbReference type="NCBI Taxonomy" id="2777977"/>
    <lineage>
        <taxon>Bacteria</taxon>
        <taxon>Bacillati</taxon>
        <taxon>Cyanobacteriota</taxon>
        <taxon>Cyanophyceae</taxon>
        <taxon>Leptolyngbyales</taxon>
        <taxon>Leptolyngbyaceae</taxon>
        <taxon>Romeriopsis</taxon>
        <taxon>Romeriopsis navalis</taxon>
    </lineage>
</organism>
<name>A0A928VKH7_9CYAN</name>
<evidence type="ECO:0000256" key="1">
    <source>
        <dbReference type="SAM" id="MobiDB-lite"/>
    </source>
</evidence>
<reference evidence="4" key="1">
    <citation type="submission" date="2020-10" db="EMBL/GenBank/DDBJ databases">
        <authorList>
            <person name="Castelo-Branco R."/>
            <person name="Eusebio N."/>
            <person name="Adriana R."/>
            <person name="Vieira A."/>
            <person name="Brugerolle De Fraissinette N."/>
            <person name="Rezende De Castro R."/>
            <person name="Schneider M.P."/>
            <person name="Vasconcelos V."/>
            <person name="Leao P.N."/>
        </authorList>
    </citation>
    <scope>NUCLEOTIDE SEQUENCE</scope>
    <source>
        <strain evidence="4">LEGE 11480</strain>
    </source>
</reference>
<dbReference type="AlphaFoldDB" id="A0A928VKH7"/>
<evidence type="ECO:0000313" key="5">
    <source>
        <dbReference type="Proteomes" id="UP000625316"/>
    </source>
</evidence>
<feature type="signal peptide" evidence="2">
    <location>
        <begin position="1"/>
        <end position="28"/>
    </location>
</feature>
<dbReference type="InterPro" id="IPR021731">
    <property type="entry name" value="AMIN_dom"/>
</dbReference>
<dbReference type="Pfam" id="PF11741">
    <property type="entry name" value="AMIN"/>
    <property type="match status" value="1"/>
</dbReference>
<dbReference type="EMBL" id="JADEXQ010000032">
    <property type="protein sequence ID" value="MBE9030246.1"/>
    <property type="molecule type" value="Genomic_DNA"/>
</dbReference>